<dbReference type="PANTHER" id="PTHR33055:SF3">
    <property type="entry name" value="PUTATIVE TRANSPOSASE FOR IS117-RELATED"/>
    <property type="match status" value="1"/>
</dbReference>
<dbReference type="Proteomes" id="UP001362100">
    <property type="component" value="Unassembled WGS sequence"/>
</dbReference>
<sequence length="327" mass="36197">MFCLGIDVSKNKLDLCLFPGNGKKKTKSIKNQVGVERDICDWLQKQKCPPEQVMVVMEATSVYHENVAYGLHGNTPVTVCIGNPQRVREFARGMGIRTKNDAVDAGVLARYGELKQPDAWVPPPPEVRKLKDLLRLRDAIVEDVQRATNRLEKANSTQTAGEVTDSLERTKKSHEKELKRINALIDDHMDKNDGLKDDLKLLESIKGIGGVVGTTMLSVLRTCQFRNAGQVAAWLGVVPVEKTSGSSVRGLARMSKTGPADVRAKLYMAAIVAARWNRPVRALYERLMAKGKPAKVALGAVMRKLVHLCFGVLKTREPWNENYVATA</sequence>
<proteinExistence type="predicted"/>
<evidence type="ECO:0000313" key="4">
    <source>
        <dbReference type="EMBL" id="MEJ5045185.1"/>
    </source>
</evidence>
<evidence type="ECO:0000313" key="5">
    <source>
        <dbReference type="Proteomes" id="UP001362100"/>
    </source>
</evidence>
<keyword evidence="1" id="KW-0175">Coiled coil</keyword>
<dbReference type="EMBL" id="JBBGZW010000001">
    <property type="protein sequence ID" value="MEJ5045185.1"/>
    <property type="molecule type" value="Genomic_DNA"/>
</dbReference>
<gene>
    <name evidence="4" type="ORF">WH298_08200</name>
</gene>
<evidence type="ECO:0000259" key="2">
    <source>
        <dbReference type="Pfam" id="PF01548"/>
    </source>
</evidence>
<accession>A0ABU8PR48</accession>
<keyword evidence="5" id="KW-1185">Reference proteome</keyword>
<dbReference type="Pfam" id="PF01548">
    <property type="entry name" value="DEDD_Tnp_IS110"/>
    <property type="match status" value="1"/>
</dbReference>
<dbReference type="RefSeq" id="WP_180822623.1">
    <property type="nucleotide sequence ID" value="NZ_JACAWY010000001.1"/>
</dbReference>
<dbReference type="InterPro" id="IPR003346">
    <property type="entry name" value="Transposase_20"/>
</dbReference>
<evidence type="ECO:0000256" key="1">
    <source>
        <dbReference type="SAM" id="Coils"/>
    </source>
</evidence>
<name>A0ABU8PR48_9GAMM</name>
<feature type="domain" description="Transposase IS116/IS110/IS902 C-terminal" evidence="3">
    <location>
        <begin position="200"/>
        <end position="285"/>
    </location>
</feature>
<dbReference type="InterPro" id="IPR002525">
    <property type="entry name" value="Transp_IS110-like_N"/>
</dbReference>
<reference evidence="4 5" key="1">
    <citation type="submission" date="2023-12" db="EMBL/GenBank/DDBJ databases">
        <title>Gut-associated functions are favored during microbiome assembly across C. elegans life.</title>
        <authorList>
            <person name="Zimmermann J."/>
        </authorList>
    </citation>
    <scope>NUCLEOTIDE SEQUENCE [LARGE SCALE GENOMIC DNA]</scope>
    <source>
        <strain evidence="4 5">BIGb0393</strain>
    </source>
</reference>
<dbReference type="NCBIfam" id="NF033542">
    <property type="entry name" value="transpos_IS110"/>
    <property type="match status" value="1"/>
</dbReference>
<dbReference type="Pfam" id="PF02371">
    <property type="entry name" value="Transposase_20"/>
    <property type="match status" value="1"/>
</dbReference>
<evidence type="ECO:0000259" key="3">
    <source>
        <dbReference type="Pfam" id="PF02371"/>
    </source>
</evidence>
<feature type="coiled-coil region" evidence="1">
    <location>
        <begin position="130"/>
        <end position="205"/>
    </location>
</feature>
<organism evidence="4 5">
    <name type="scientific">Pantoea nemavictus</name>
    <dbReference type="NCBI Taxonomy" id="2726955"/>
    <lineage>
        <taxon>Bacteria</taxon>
        <taxon>Pseudomonadati</taxon>
        <taxon>Pseudomonadota</taxon>
        <taxon>Gammaproteobacteria</taxon>
        <taxon>Enterobacterales</taxon>
        <taxon>Erwiniaceae</taxon>
        <taxon>Pantoea</taxon>
    </lineage>
</organism>
<dbReference type="PANTHER" id="PTHR33055">
    <property type="entry name" value="TRANSPOSASE FOR INSERTION SEQUENCE ELEMENT IS1111A"/>
    <property type="match status" value="1"/>
</dbReference>
<feature type="domain" description="Transposase IS110-like N-terminal" evidence="2">
    <location>
        <begin position="4"/>
        <end position="153"/>
    </location>
</feature>
<protein>
    <submittedName>
        <fullName evidence="4">IS110 family transposase</fullName>
    </submittedName>
</protein>
<comment type="caution">
    <text evidence="4">The sequence shown here is derived from an EMBL/GenBank/DDBJ whole genome shotgun (WGS) entry which is preliminary data.</text>
</comment>
<dbReference type="InterPro" id="IPR047650">
    <property type="entry name" value="Transpos_IS110"/>
</dbReference>